<keyword evidence="3" id="KW-1185">Reference proteome</keyword>
<comment type="caution">
    <text evidence="2">The sequence shown here is derived from an EMBL/GenBank/DDBJ whole genome shotgun (WGS) entry which is preliminary data.</text>
</comment>
<protein>
    <submittedName>
        <fullName evidence="2">Uncharacterized protein</fullName>
    </submittedName>
</protein>
<organism evidence="2 3">
    <name type="scientific">Steccherinum ochraceum</name>
    <dbReference type="NCBI Taxonomy" id="92696"/>
    <lineage>
        <taxon>Eukaryota</taxon>
        <taxon>Fungi</taxon>
        <taxon>Dikarya</taxon>
        <taxon>Basidiomycota</taxon>
        <taxon>Agaricomycotina</taxon>
        <taxon>Agaricomycetes</taxon>
        <taxon>Polyporales</taxon>
        <taxon>Steccherinaceae</taxon>
        <taxon>Steccherinum</taxon>
    </lineage>
</organism>
<name>A0A4R0R3K8_9APHY</name>
<dbReference type="Proteomes" id="UP000292702">
    <property type="component" value="Unassembled WGS sequence"/>
</dbReference>
<accession>A0A4R0R3K8</accession>
<dbReference type="AlphaFoldDB" id="A0A4R0R3K8"/>
<evidence type="ECO:0000313" key="2">
    <source>
        <dbReference type="EMBL" id="TCD60656.1"/>
    </source>
</evidence>
<proteinExistence type="predicted"/>
<dbReference type="EMBL" id="RWJN01000563">
    <property type="protein sequence ID" value="TCD60656.1"/>
    <property type="molecule type" value="Genomic_DNA"/>
</dbReference>
<evidence type="ECO:0000256" key="1">
    <source>
        <dbReference type="SAM" id="MobiDB-lite"/>
    </source>
</evidence>
<gene>
    <name evidence="2" type="ORF">EIP91_009731</name>
</gene>
<reference evidence="2 3" key="1">
    <citation type="submission" date="2018-11" db="EMBL/GenBank/DDBJ databases">
        <title>Genome assembly of Steccherinum ochraceum LE-BIN_3174, the white-rot fungus of the Steccherinaceae family (The Residual Polyporoid clade, Polyporales, Basidiomycota).</title>
        <authorList>
            <person name="Fedorova T.V."/>
            <person name="Glazunova O.A."/>
            <person name="Landesman E.O."/>
            <person name="Moiseenko K.V."/>
            <person name="Psurtseva N.V."/>
            <person name="Savinova O.S."/>
            <person name="Shakhova N.V."/>
            <person name="Tyazhelova T.V."/>
            <person name="Vasina D.V."/>
        </authorList>
    </citation>
    <scope>NUCLEOTIDE SEQUENCE [LARGE SCALE GENOMIC DNA]</scope>
    <source>
        <strain evidence="2 3">LE-BIN_3174</strain>
    </source>
</reference>
<evidence type="ECO:0000313" key="3">
    <source>
        <dbReference type="Proteomes" id="UP000292702"/>
    </source>
</evidence>
<dbReference type="OrthoDB" id="3350156at2759"/>
<sequence length="514" mass="58500">MMADSPRRQPYAPLPEIEDYDQDDDAFHWSDIELCMAALPDLLRQQRFTSTVDFPLALNGLSLASLGNSYSTPQDANPYQYQYQQCYQQYQALYEQQQALLAQYPTLYPRRSTYRSSGVDFYSKKHIGHRASRNLDQLFAMSRNSGTTTRPTQYGKSLGAVKILVLSDSHRSAEEVLKVLTDEECEDYVDVSRWEEFNFDGPPDANPPLEKPRVMRISTDWLDYRDAHGLERYEATRNVEVVHLPECSTHHHPAEAIRTALRAVHTPFHVLHSLLKTDYPPNNLLASLLSSSTTPLYTALVLALDGSPSHHEETLVKELSPHIPLILLSPHAHLGPSSSSRIRRSVHASTIKIRNSHDFRSAVLRSPETLATLRLEAADRFLRWREVERSVENALSRSPASSSVEKVLRDWKLHADDADRTVAKPLGSVRWDKARWEAEWEGSLSSDVSTALRQRKHEKKTREERKTMDRRLTVTARTRPSAISPLPFITSPISTSFGHEMRLQPTPIDTPCAF</sequence>
<feature type="region of interest" description="Disordered" evidence="1">
    <location>
        <begin position="449"/>
        <end position="468"/>
    </location>
</feature>